<dbReference type="InterPro" id="IPR027417">
    <property type="entry name" value="P-loop_NTPase"/>
</dbReference>
<evidence type="ECO:0000256" key="2">
    <source>
        <dbReference type="SAM" id="Phobius"/>
    </source>
</evidence>
<protein>
    <recommendedName>
        <fullName evidence="3">Zona occludens toxin N-terminal domain-containing protein</fullName>
    </recommendedName>
</protein>
<feature type="transmembrane region" description="Helical" evidence="2">
    <location>
        <begin position="206"/>
        <end position="227"/>
    </location>
</feature>
<evidence type="ECO:0000256" key="1">
    <source>
        <dbReference type="SAM" id="MobiDB-lite"/>
    </source>
</evidence>
<gene>
    <name evidence="4" type="ORF">T9A_00235</name>
</gene>
<comment type="caution">
    <text evidence="4">The sequence shown here is derived from an EMBL/GenBank/DDBJ whole genome shotgun (WGS) entry which is preliminary data.</text>
</comment>
<proteinExistence type="predicted"/>
<reference evidence="4 5" key="1">
    <citation type="submission" date="2012-09" db="EMBL/GenBank/DDBJ databases">
        <title>Genome Sequence of alkane-degrading Bacterium Alcanivorax jadensis T9.</title>
        <authorList>
            <person name="Lai Q."/>
            <person name="Shao Z."/>
        </authorList>
    </citation>
    <scope>NUCLEOTIDE SEQUENCE [LARGE SCALE GENOMIC DNA]</scope>
    <source>
        <strain evidence="4 5">T9</strain>
    </source>
</reference>
<dbReference type="RefSeq" id="WP_052042417.1">
    <property type="nucleotide sequence ID" value="NZ_ARXU01000001.1"/>
</dbReference>
<name>A0ABR4WHG9_9GAMM</name>
<feature type="region of interest" description="Disordered" evidence="1">
    <location>
        <begin position="261"/>
        <end position="293"/>
    </location>
</feature>
<keyword evidence="2" id="KW-0812">Transmembrane</keyword>
<dbReference type="Proteomes" id="UP000029443">
    <property type="component" value="Unassembled WGS sequence"/>
</dbReference>
<dbReference type="EMBL" id="ARXU01000001">
    <property type="protein sequence ID" value="KGD62915.1"/>
    <property type="molecule type" value="Genomic_DNA"/>
</dbReference>
<keyword evidence="5" id="KW-1185">Reference proteome</keyword>
<sequence>MIYLLLGRPGSGKSYEAVVFHLLPALNAGRKVITNLPVNRPLIEAINPDFADLLHIRHPKGRWLGSSLDDYGDDWRDDDGKGPLYIIDECHKSLRRGKTPDEIEEWYAEHRHEGADVLLITQFHSKLCRNICEHVDMVYRVTNNRALGHDKSYIRKVLNGIRGAVLSESIRSYDSNNFKLYKSHTKSNVAVKEAMAQDVKPIWKHWSFIGAALFVPLGIIGLFWGGMPFTTPDPTPVNPVPVSAQTVPSDFKVKVTRVKPDIAPTQPPEPPPVQSPPDPPEPEQPPEPDHPFDGVHLHLAGFMQMGDRYTYLIYASQNGQRVFTVTEQDLMQAGYRLTPRGRCLLTIQFNDYRHNVICDNPSSQVAIARK</sequence>
<accession>A0ABR4WHG9</accession>
<feature type="compositionally biased region" description="Pro residues" evidence="1">
    <location>
        <begin position="265"/>
        <end position="279"/>
    </location>
</feature>
<evidence type="ECO:0000313" key="4">
    <source>
        <dbReference type="EMBL" id="KGD62915.1"/>
    </source>
</evidence>
<dbReference type="Pfam" id="PF05707">
    <property type="entry name" value="Zot"/>
    <property type="match status" value="1"/>
</dbReference>
<evidence type="ECO:0000259" key="3">
    <source>
        <dbReference type="Pfam" id="PF05707"/>
    </source>
</evidence>
<dbReference type="Gene3D" id="3.40.50.300">
    <property type="entry name" value="P-loop containing nucleotide triphosphate hydrolases"/>
    <property type="match status" value="1"/>
</dbReference>
<evidence type="ECO:0000313" key="5">
    <source>
        <dbReference type="Proteomes" id="UP000029443"/>
    </source>
</evidence>
<feature type="domain" description="Zona occludens toxin N-terminal" evidence="3">
    <location>
        <begin position="1"/>
        <end position="186"/>
    </location>
</feature>
<dbReference type="InterPro" id="IPR008900">
    <property type="entry name" value="Zot_N"/>
</dbReference>
<dbReference type="SUPFAM" id="SSF52540">
    <property type="entry name" value="P-loop containing nucleoside triphosphate hydrolases"/>
    <property type="match status" value="1"/>
</dbReference>
<keyword evidence="2" id="KW-0472">Membrane</keyword>
<keyword evidence="2" id="KW-1133">Transmembrane helix</keyword>
<organism evidence="4 5">
    <name type="scientific">Alcanivorax jadensis T9</name>
    <dbReference type="NCBI Taxonomy" id="1177181"/>
    <lineage>
        <taxon>Bacteria</taxon>
        <taxon>Pseudomonadati</taxon>
        <taxon>Pseudomonadota</taxon>
        <taxon>Gammaproteobacteria</taxon>
        <taxon>Oceanospirillales</taxon>
        <taxon>Alcanivoracaceae</taxon>
        <taxon>Alcanivorax</taxon>
    </lineage>
</organism>